<dbReference type="GO" id="GO:0016758">
    <property type="term" value="F:hexosyltransferase activity"/>
    <property type="evidence" value="ECO:0007669"/>
    <property type="project" value="UniProtKB-ARBA"/>
</dbReference>
<evidence type="ECO:0000259" key="1">
    <source>
        <dbReference type="Pfam" id="PF00535"/>
    </source>
</evidence>
<protein>
    <submittedName>
        <fullName evidence="2">Glycosyltransferase</fullName>
    </submittedName>
</protein>
<keyword evidence="2" id="KW-0808">Transferase</keyword>
<evidence type="ECO:0000313" key="2">
    <source>
        <dbReference type="EMBL" id="KAA9041630.1"/>
    </source>
</evidence>
<dbReference type="AlphaFoldDB" id="A0A5J5IKU7"/>
<dbReference type="InterPro" id="IPR001173">
    <property type="entry name" value="Glyco_trans_2-like"/>
</dbReference>
<dbReference type="CDD" id="cd06433">
    <property type="entry name" value="GT_2_WfgS_like"/>
    <property type="match status" value="1"/>
</dbReference>
<accession>A0A5J5IKU7</accession>
<proteinExistence type="predicted"/>
<evidence type="ECO:0000313" key="3">
    <source>
        <dbReference type="Proteomes" id="UP000326903"/>
    </source>
</evidence>
<comment type="caution">
    <text evidence="2">The sequence shown here is derived from an EMBL/GenBank/DDBJ whole genome shotgun (WGS) entry which is preliminary data.</text>
</comment>
<feature type="domain" description="Glycosyltransferase 2-like" evidence="1">
    <location>
        <begin position="22"/>
        <end position="178"/>
    </location>
</feature>
<dbReference type="SUPFAM" id="SSF53448">
    <property type="entry name" value="Nucleotide-diphospho-sugar transferases"/>
    <property type="match status" value="1"/>
</dbReference>
<sequence length="273" mass="31698">MFLYVCSTTKIILKISEGLKITIVTVCKNSDDFLEETISSVIKQTYQNIQYIVIDGNSTDATVNIIKQYSSNIDYWVSERDNGMYDAINKGLKLATGDYILILNSDDVLANNDTIKNAVNLIGNDRLDYYYGNLIKLKDGKNKKVKLFPVTFKQLLFSTHGTFVPHPCFFISREFNKELAGYDLTYQYASDYDYILRALFAAGRKGKYLNMYISKFRIHENSITATGKINFERKNILRQHGYYQHSYLSRVFFYYTLWIYYKLLNAGKSYRGT</sequence>
<keyword evidence="3" id="KW-1185">Reference proteome</keyword>
<dbReference type="PANTHER" id="PTHR22916">
    <property type="entry name" value="GLYCOSYLTRANSFERASE"/>
    <property type="match status" value="1"/>
</dbReference>
<organism evidence="2 3">
    <name type="scientific">Ginsengibacter hankyongi</name>
    <dbReference type="NCBI Taxonomy" id="2607284"/>
    <lineage>
        <taxon>Bacteria</taxon>
        <taxon>Pseudomonadati</taxon>
        <taxon>Bacteroidota</taxon>
        <taxon>Chitinophagia</taxon>
        <taxon>Chitinophagales</taxon>
        <taxon>Chitinophagaceae</taxon>
        <taxon>Ginsengibacter</taxon>
    </lineage>
</organism>
<gene>
    <name evidence="2" type="ORF">FW778_06305</name>
</gene>
<name>A0A5J5IKU7_9BACT</name>
<reference evidence="2 3" key="1">
    <citation type="submission" date="2019-09" db="EMBL/GenBank/DDBJ databases">
        <title>Draft genome sequence of Ginsengibacter sp. BR5-29.</title>
        <authorList>
            <person name="Im W.-T."/>
        </authorList>
    </citation>
    <scope>NUCLEOTIDE SEQUENCE [LARGE SCALE GENOMIC DNA]</scope>
    <source>
        <strain evidence="2 3">BR5-29</strain>
    </source>
</reference>
<dbReference type="Proteomes" id="UP000326903">
    <property type="component" value="Unassembled WGS sequence"/>
</dbReference>
<dbReference type="InterPro" id="IPR029044">
    <property type="entry name" value="Nucleotide-diphossugar_trans"/>
</dbReference>
<dbReference type="Pfam" id="PF00535">
    <property type="entry name" value="Glycos_transf_2"/>
    <property type="match status" value="1"/>
</dbReference>
<dbReference type="Gene3D" id="3.90.550.10">
    <property type="entry name" value="Spore Coat Polysaccharide Biosynthesis Protein SpsA, Chain A"/>
    <property type="match status" value="1"/>
</dbReference>
<dbReference type="EMBL" id="VYQF01000001">
    <property type="protein sequence ID" value="KAA9041630.1"/>
    <property type="molecule type" value="Genomic_DNA"/>
</dbReference>
<dbReference type="PANTHER" id="PTHR22916:SF3">
    <property type="entry name" value="UDP-GLCNAC:BETAGAL BETA-1,3-N-ACETYLGLUCOSAMINYLTRANSFERASE-LIKE PROTEIN 1"/>
    <property type="match status" value="1"/>
</dbReference>